<feature type="transmembrane region" description="Helical" evidence="1">
    <location>
        <begin position="76"/>
        <end position="94"/>
    </location>
</feature>
<keyword evidence="1" id="KW-0812">Transmembrane</keyword>
<gene>
    <name evidence="2" type="ORF">SVUK_LOCUS8110</name>
</gene>
<protein>
    <submittedName>
        <fullName evidence="2">Uncharacterized protein</fullName>
    </submittedName>
</protein>
<dbReference type="Proteomes" id="UP000270094">
    <property type="component" value="Unassembled WGS sequence"/>
</dbReference>
<dbReference type="AlphaFoldDB" id="A0A3P7L127"/>
<keyword evidence="3" id="KW-1185">Reference proteome</keyword>
<evidence type="ECO:0000256" key="1">
    <source>
        <dbReference type="SAM" id="Phobius"/>
    </source>
</evidence>
<evidence type="ECO:0000313" key="2">
    <source>
        <dbReference type="EMBL" id="VDM73112.1"/>
    </source>
</evidence>
<reference evidence="2 3" key="1">
    <citation type="submission" date="2018-11" db="EMBL/GenBank/DDBJ databases">
        <authorList>
            <consortium name="Pathogen Informatics"/>
        </authorList>
    </citation>
    <scope>NUCLEOTIDE SEQUENCE [LARGE SCALE GENOMIC DNA]</scope>
</reference>
<accession>A0A3P7L127</accession>
<sequence>VVAKEEEKRKKSFKRQLKEAQEWGYADLLYKKEAIETDITISEAEADKREEQFVKVLTRQRREDYESLGRKRREKACTRFFGSALFVLCGIAFVF</sequence>
<name>A0A3P7L127_STRVU</name>
<dbReference type="OrthoDB" id="5877278at2759"/>
<feature type="non-terminal residue" evidence="2">
    <location>
        <position position="1"/>
    </location>
</feature>
<organism evidence="2 3">
    <name type="scientific">Strongylus vulgaris</name>
    <name type="common">Blood worm</name>
    <dbReference type="NCBI Taxonomy" id="40348"/>
    <lineage>
        <taxon>Eukaryota</taxon>
        <taxon>Metazoa</taxon>
        <taxon>Ecdysozoa</taxon>
        <taxon>Nematoda</taxon>
        <taxon>Chromadorea</taxon>
        <taxon>Rhabditida</taxon>
        <taxon>Rhabditina</taxon>
        <taxon>Rhabditomorpha</taxon>
        <taxon>Strongyloidea</taxon>
        <taxon>Strongylidae</taxon>
        <taxon>Strongylus</taxon>
    </lineage>
</organism>
<dbReference type="EMBL" id="UYYB01028994">
    <property type="protein sequence ID" value="VDM73112.1"/>
    <property type="molecule type" value="Genomic_DNA"/>
</dbReference>
<keyword evidence="1" id="KW-0472">Membrane</keyword>
<proteinExistence type="predicted"/>
<evidence type="ECO:0000313" key="3">
    <source>
        <dbReference type="Proteomes" id="UP000270094"/>
    </source>
</evidence>
<keyword evidence="1" id="KW-1133">Transmembrane helix</keyword>